<dbReference type="RefSeq" id="WP_143076370.1">
    <property type="nucleotide sequence ID" value="NZ_FOVP01000019.1"/>
</dbReference>
<keyword evidence="2" id="KW-1185">Reference proteome</keyword>
<name>A0A1I5FFI2_9RHOB</name>
<dbReference type="OrthoDB" id="7222937at2"/>
<dbReference type="InterPro" id="IPR038488">
    <property type="entry name" value="Integrase_DNA-bd_sf"/>
</dbReference>
<gene>
    <name evidence="1" type="ORF">SAMN04487859_119112</name>
</gene>
<evidence type="ECO:0000313" key="2">
    <source>
        <dbReference type="Proteomes" id="UP000198599"/>
    </source>
</evidence>
<sequence>MKVRLTDKIVSSYKWDGHETIVRDLELKGFFLSIGKSKKSFKIQVDVNVDGRRKTVRRTIGTFENTSVSVARNVAKNLIYQIRNPSEDLSKKPDLNSFSDAARILILQKYNENS</sequence>
<evidence type="ECO:0000313" key="1">
    <source>
        <dbReference type="EMBL" id="SFO22346.1"/>
    </source>
</evidence>
<reference evidence="2" key="1">
    <citation type="submission" date="2016-10" db="EMBL/GenBank/DDBJ databases">
        <authorList>
            <person name="Varghese N."/>
            <person name="Submissions S."/>
        </authorList>
    </citation>
    <scope>NUCLEOTIDE SEQUENCE [LARGE SCALE GENOMIC DNA]</scope>
    <source>
        <strain evidence="2">DSM 28463</strain>
    </source>
</reference>
<dbReference type="Gene3D" id="3.30.160.390">
    <property type="entry name" value="Integrase, DNA-binding domain"/>
    <property type="match status" value="1"/>
</dbReference>
<dbReference type="Proteomes" id="UP000198599">
    <property type="component" value="Unassembled WGS sequence"/>
</dbReference>
<organism evidence="1 2">
    <name type="scientific">Roseovarius lutimaris</name>
    <dbReference type="NCBI Taxonomy" id="1005928"/>
    <lineage>
        <taxon>Bacteria</taxon>
        <taxon>Pseudomonadati</taxon>
        <taxon>Pseudomonadota</taxon>
        <taxon>Alphaproteobacteria</taxon>
        <taxon>Rhodobacterales</taxon>
        <taxon>Roseobacteraceae</taxon>
        <taxon>Roseovarius</taxon>
    </lineage>
</organism>
<accession>A0A1I5FFI2</accession>
<protein>
    <recommendedName>
        <fullName evidence="3">Integrase DNA-binding domain-containing protein</fullName>
    </recommendedName>
</protein>
<dbReference type="EMBL" id="FOVP01000019">
    <property type="protein sequence ID" value="SFO22346.1"/>
    <property type="molecule type" value="Genomic_DNA"/>
</dbReference>
<proteinExistence type="predicted"/>
<evidence type="ECO:0008006" key="3">
    <source>
        <dbReference type="Google" id="ProtNLM"/>
    </source>
</evidence>
<dbReference type="AlphaFoldDB" id="A0A1I5FFI2"/>